<evidence type="ECO:0008006" key="5">
    <source>
        <dbReference type="Google" id="ProtNLM"/>
    </source>
</evidence>
<comment type="caution">
    <text evidence="3">The sequence shown here is derived from an EMBL/GenBank/DDBJ whole genome shotgun (WGS) entry which is preliminary data.</text>
</comment>
<organism evidence="3 4">
    <name type="scientific">Lachnospira hominis</name>
    <name type="common">ex Liu et al. 2021</name>
    <dbReference type="NCBI Taxonomy" id="2763051"/>
    <lineage>
        <taxon>Bacteria</taxon>
        <taxon>Bacillati</taxon>
        <taxon>Bacillota</taxon>
        <taxon>Clostridia</taxon>
        <taxon>Lachnospirales</taxon>
        <taxon>Lachnospiraceae</taxon>
        <taxon>Lachnospira</taxon>
    </lineage>
</organism>
<evidence type="ECO:0000313" key="4">
    <source>
        <dbReference type="Proteomes" id="UP000628463"/>
    </source>
</evidence>
<feature type="chain" id="PRO_5046736058" description="Lipoprotein" evidence="2">
    <location>
        <begin position="24"/>
        <end position="249"/>
    </location>
</feature>
<keyword evidence="4" id="KW-1185">Reference proteome</keyword>
<evidence type="ECO:0000256" key="1">
    <source>
        <dbReference type="SAM" id="MobiDB-lite"/>
    </source>
</evidence>
<reference evidence="3 4" key="1">
    <citation type="submission" date="2020-08" db="EMBL/GenBank/DDBJ databases">
        <title>Genome public.</title>
        <authorList>
            <person name="Liu C."/>
            <person name="Sun Q."/>
        </authorList>
    </citation>
    <scope>NUCLEOTIDE SEQUENCE [LARGE SCALE GENOMIC DNA]</scope>
    <source>
        <strain evidence="3 4">NSJ-43</strain>
    </source>
</reference>
<evidence type="ECO:0000256" key="2">
    <source>
        <dbReference type="SAM" id="SignalP"/>
    </source>
</evidence>
<feature type="signal peptide" evidence="2">
    <location>
        <begin position="1"/>
        <end position="23"/>
    </location>
</feature>
<protein>
    <recommendedName>
        <fullName evidence="5">Lipoprotein</fullName>
    </recommendedName>
</protein>
<dbReference type="PROSITE" id="PS51257">
    <property type="entry name" value="PROKAR_LIPOPROTEIN"/>
    <property type="match status" value="1"/>
</dbReference>
<proteinExistence type="predicted"/>
<evidence type="ECO:0000313" key="3">
    <source>
        <dbReference type="EMBL" id="MBC5680098.1"/>
    </source>
</evidence>
<sequence>MYNFSKSKKILFAIMAVSSLTFAACSQKNSSDENVTSNQAQTEYESKSSGTQAVQQETTKEQIKGVNKIALYIDHKDTGIHELADTYSSAWVKGKDIISFDAFGCDEKTFSSNGMNFKKLWESYWTQYEGYENSKIGYIVSFKLKSGEEINTTIKNPDDVFVYRNYLENYLYDDINQVQGEWYSHLLQSEVTDKTRMTSIKFTAGQDIDKVGDTIKLTAFVYNSDDDFDASGNYKGNVSYTVTIKNTAQ</sequence>
<keyword evidence="2" id="KW-0732">Signal</keyword>
<name>A0ABR7FY26_9FIRM</name>
<dbReference type="EMBL" id="JACOPD010000002">
    <property type="protein sequence ID" value="MBC5680098.1"/>
    <property type="molecule type" value="Genomic_DNA"/>
</dbReference>
<feature type="region of interest" description="Disordered" evidence="1">
    <location>
        <begin position="30"/>
        <end position="54"/>
    </location>
</feature>
<gene>
    <name evidence="3" type="ORF">H8S01_03860</name>
</gene>
<dbReference type="RefSeq" id="WP_186836237.1">
    <property type="nucleotide sequence ID" value="NZ_JACOPD010000002.1"/>
</dbReference>
<accession>A0ABR7FY26</accession>
<dbReference type="Proteomes" id="UP000628463">
    <property type="component" value="Unassembled WGS sequence"/>
</dbReference>